<evidence type="ECO:0000256" key="2">
    <source>
        <dbReference type="ARBA" id="ARBA00022448"/>
    </source>
</evidence>
<protein>
    <submittedName>
        <fullName evidence="6">ABC transporter ATP-binding protein</fullName>
    </submittedName>
</protein>
<dbReference type="PANTHER" id="PTHR42734:SF17">
    <property type="entry name" value="METAL TRANSPORT SYSTEM ATP-BINDING PROTEIN TM_0124-RELATED"/>
    <property type="match status" value="1"/>
</dbReference>
<dbReference type="GO" id="GO:0005524">
    <property type="term" value="F:ATP binding"/>
    <property type="evidence" value="ECO:0007669"/>
    <property type="project" value="UniProtKB-KW"/>
</dbReference>
<dbReference type="PROSITE" id="PS50893">
    <property type="entry name" value="ABC_TRANSPORTER_2"/>
    <property type="match status" value="1"/>
</dbReference>
<name>A0ABR7F0F8_9FIRM</name>
<dbReference type="InterPro" id="IPR050153">
    <property type="entry name" value="Metal_Ion_Import_ABC"/>
</dbReference>
<dbReference type="Gene3D" id="3.40.50.300">
    <property type="entry name" value="P-loop containing nucleotide triphosphate hydrolases"/>
    <property type="match status" value="1"/>
</dbReference>
<dbReference type="RefSeq" id="WP_186839776.1">
    <property type="nucleotide sequence ID" value="NZ_JACOOZ010000001.1"/>
</dbReference>
<dbReference type="PROSITE" id="PS00211">
    <property type="entry name" value="ABC_TRANSPORTER_1"/>
    <property type="match status" value="1"/>
</dbReference>
<dbReference type="InterPro" id="IPR017871">
    <property type="entry name" value="ABC_transporter-like_CS"/>
</dbReference>
<evidence type="ECO:0000313" key="6">
    <source>
        <dbReference type="EMBL" id="MBC5666454.1"/>
    </source>
</evidence>
<dbReference type="Pfam" id="PF00005">
    <property type="entry name" value="ABC_tran"/>
    <property type="match status" value="1"/>
</dbReference>
<comment type="similarity">
    <text evidence="1">Belongs to the ABC transporter superfamily.</text>
</comment>
<reference evidence="6 7" key="1">
    <citation type="submission" date="2020-08" db="EMBL/GenBank/DDBJ databases">
        <title>Genome public.</title>
        <authorList>
            <person name="Liu C."/>
            <person name="Sun Q."/>
        </authorList>
    </citation>
    <scope>NUCLEOTIDE SEQUENCE [LARGE SCALE GENOMIC DNA]</scope>
    <source>
        <strain evidence="6 7">BX4</strain>
    </source>
</reference>
<sequence>MNIECKNVTLGYENRIVAKNVNFSINQGDYLCIVGENGTGKSTLIKTLLGLISPLQGKISINAEKSKKGIGYLPQQTQAQRDFPASVWEVVLSGVLNIRHKSPFYSKEDKKEAMVNLEKLGIAHLKKHCYRELSGGQQQRVLLARALCATDSALILDEPVTGLDPAAALEFYDTIKELNKEGVTIVMVTHDIKNALTYATHILHLEQENDFFGTVEEYKKSNVSNMFLGGGENA</sequence>
<keyword evidence="4 6" id="KW-0067">ATP-binding</keyword>
<dbReference type="InterPro" id="IPR027417">
    <property type="entry name" value="P-loop_NTPase"/>
</dbReference>
<evidence type="ECO:0000313" key="7">
    <source>
        <dbReference type="Proteomes" id="UP000597877"/>
    </source>
</evidence>
<comment type="caution">
    <text evidence="6">The sequence shown here is derived from an EMBL/GenBank/DDBJ whole genome shotgun (WGS) entry which is preliminary data.</text>
</comment>
<dbReference type="PANTHER" id="PTHR42734">
    <property type="entry name" value="METAL TRANSPORT SYSTEM ATP-BINDING PROTEIN TM_0124-RELATED"/>
    <property type="match status" value="1"/>
</dbReference>
<dbReference type="SUPFAM" id="SSF52540">
    <property type="entry name" value="P-loop containing nucleoside triphosphate hydrolases"/>
    <property type="match status" value="1"/>
</dbReference>
<feature type="domain" description="ABC transporter" evidence="5">
    <location>
        <begin position="3"/>
        <end position="232"/>
    </location>
</feature>
<dbReference type="Proteomes" id="UP000597877">
    <property type="component" value="Unassembled WGS sequence"/>
</dbReference>
<proteinExistence type="inferred from homology"/>
<dbReference type="InterPro" id="IPR003439">
    <property type="entry name" value="ABC_transporter-like_ATP-bd"/>
</dbReference>
<accession>A0ABR7F0F8</accession>
<organism evidence="6 7">
    <name type="scientific">Eubacterium segne</name>
    <dbReference type="NCBI Taxonomy" id="2763045"/>
    <lineage>
        <taxon>Bacteria</taxon>
        <taxon>Bacillati</taxon>
        <taxon>Bacillota</taxon>
        <taxon>Clostridia</taxon>
        <taxon>Eubacteriales</taxon>
        <taxon>Eubacteriaceae</taxon>
        <taxon>Eubacterium</taxon>
    </lineage>
</organism>
<evidence type="ECO:0000256" key="4">
    <source>
        <dbReference type="ARBA" id="ARBA00022840"/>
    </source>
</evidence>
<evidence type="ECO:0000256" key="1">
    <source>
        <dbReference type="ARBA" id="ARBA00005417"/>
    </source>
</evidence>
<dbReference type="SMART" id="SM00382">
    <property type="entry name" value="AAA"/>
    <property type="match status" value="1"/>
</dbReference>
<gene>
    <name evidence="6" type="ORF">H8S00_00365</name>
</gene>
<keyword evidence="2" id="KW-0813">Transport</keyword>
<evidence type="ECO:0000259" key="5">
    <source>
        <dbReference type="PROSITE" id="PS50893"/>
    </source>
</evidence>
<evidence type="ECO:0000256" key="3">
    <source>
        <dbReference type="ARBA" id="ARBA00022741"/>
    </source>
</evidence>
<keyword evidence="7" id="KW-1185">Reference proteome</keyword>
<keyword evidence="3" id="KW-0547">Nucleotide-binding</keyword>
<dbReference type="InterPro" id="IPR003593">
    <property type="entry name" value="AAA+_ATPase"/>
</dbReference>
<dbReference type="CDD" id="cd03235">
    <property type="entry name" value="ABC_Metallic_Cations"/>
    <property type="match status" value="1"/>
</dbReference>
<dbReference type="EMBL" id="JACOOZ010000001">
    <property type="protein sequence ID" value="MBC5666454.1"/>
    <property type="molecule type" value="Genomic_DNA"/>
</dbReference>